<name>A0A840F019_9ACTN</name>
<reference evidence="1 2" key="1">
    <citation type="submission" date="2020-08" db="EMBL/GenBank/DDBJ databases">
        <title>Sequencing the genomes of 1000 actinobacteria strains.</title>
        <authorList>
            <person name="Klenk H.-P."/>
        </authorList>
    </citation>
    <scope>NUCLEOTIDE SEQUENCE [LARGE SCALE GENOMIC DNA]</scope>
    <source>
        <strain evidence="1 2">DSM 45298</strain>
    </source>
</reference>
<dbReference type="EMBL" id="JACIFP010000001">
    <property type="protein sequence ID" value="MBB4135356.1"/>
    <property type="molecule type" value="Genomic_DNA"/>
</dbReference>
<protein>
    <submittedName>
        <fullName evidence="1">Uncharacterized protein</fullName>
    </submittedName>
</protein>
<sequence length="51" mass="5029">MGPADGGGTLVVWTAALSADESVIAMVESMYDGGLAELTSTAARGFGAHAD</sequence>
<dbReference type="AlphaFoldDB" id="A0A840F019"/>
<evidence type="ECO:0000313" key="2">
    <source>
        <dbReference type="Proteomes" id="UP000551501"/>
    </source>
</evidence>
<gene>
    <name evidence="1" type="ORF">BKA16_001908</name>
</gene>
<accession>A0A840F019</accession>
<dbReference type="Proteomes" id="UP000551501">
    <property type="component" value="Unassembled WGS sequence"/>
</dbReference>
<proteinExistence type="predicted"/>
<comment type="caution">
    <text evidence="1">The sequence shown here is derived from an EMBL/GenBank/DDBJ whole genome shotgun (WGS) entry which is preliminary data.</text>
</comment>
<keyword evidence="2" id="KW-1185">Reference proteome</keyword>
<evidence type="ECO:0000313" key="1">
    <source>
        <dbReference type="EMBL" id="MBB4135356.1"/>
    </source>
</evidence>
<dbReference type="RefSeq" id="WP_183373250.1">
    <property type="nucleotide sequence ID" value="NZ_BAABHL010000127.1"/>
</dbReference>
<organism evidence="1 2">
    <name type="scientific">Gordonia humi</name>
    <dbReference type="NCBI Taxonomy" id="686429"/>
    <lineage>
        <taxon>Bacteria</taxon>
        <taxon>Bacillati</taxon>
        <taxon>Actinomycetota</taxon>
        <taxon>Actinomycetes</taxon>
        <taxon>Mycobacteriales</taxon>
        <taxon>Gordoniaceae</taxon>
        <taxon>Gordonia</taxon>
    </lineage>
</organism>